<comment type="caution">
    <text evidence="1">The sequence shown here is derived from an EMBL/GenBank/DDBJ whole genome shotgun (WGS) entry which is preliminary data.</text>
</comment>
<reference evidence="1 2" key="1">
    <citation type="journal article" date="2016" name="Genome Announc.">
        <title>Draft Whole-Genome Sequence of Trichoderma gamsii T6085, a Promising Biocontrol Agent of Fusarium Head Blight on Wheat.</title>
        <authorList>
            <person name="Baroncelli R."/>
            <person name="Zapparata A."/>
            <person name="Piaggeschi G."/>
            <person name="Sarrocco S."/>
            <person name="Vannacci G."/>
        </authorList>
    </citation>
    <scope>NUCLEOTIDE SEQUENCE [LARGE SCALE GENOMIC DNA]</scope>
    <source>
        <strain evidence="1 2">T6085</strain>
    </source>
</reference>
<evidence type="ECO:0000313" key="1">
    <source>
        <dbReference type="EMBL" id="PON24238.1"/>
    </source>
</evidence>
<protein>
    <submittedName>
        <fullName evidence="1">Uncharacterized protein</fullName>
    </submittedName>
</protein>
<sequence>MCNFNDADCQSICFGSVSQHDMIHLAGSFVMQKHEVNQDSKHDTNQDPRLLPREPFWRVFASFCEFLQFFAMQYDGNKEKAKRVSR</sequence>
<accession>A0A2P4ZIX5</accession>
<dbReference type="GeneID" id="36347671"/>
<dbReference type="EMBL" id="JPDN02000024">
    <property type="protein sequence ID" value="PON24238.1"/>
    <property type="molecule type" value="Genomic_DNA"/>
</dbReference>
<dbReference type="AlphaFoldDB" id="A0A2P4ZIX5"/>
<proteinExistence type="predicted"/>
<dbReference type="RefSeq" id="XP_024405289.1">
    <property type="nucleotide sequence ID" value="XM_024549980.1"/>
</dbReference>
<gene>
    <name evidence="1" type="ORF">TGAM01_v206926</name>
</gene>
<name>A0A2P4ZIX5_9HYPO</name>
<keyword evidence="2" id="KW-1185">Reference proteome</keyword>
<organism evidence="1 2">
    <name type="scientific">Trichoderma gamsii</name>
    <dbReference type="NCBI Taxonomy" id="398673"/>
    <lineage>
        <taxon>Eukaryota</taxon>
        <taxon>Fungi</taxon>
        <taxon>Dikarya</taxon>
        <taxon>Ascomycota</taxon>
        <taxon>Pezizomycotina</taxon>
        <taxon>Sordariomycetes</taxon>
        <taxon>Hypocreomycetidae</taxon>
        <taxon>Hypocreales</taxon>
        <taxon>Hypocreaceae</taxon>
        <taxon>Trichoderma</taxon>
    </lineage>
</organism>
<dbReference type="Proteomes" id="UP000054821">
    <property type="component" value="Unassembled WGS sequence"/>
</dbReference>
<evidence type="ECO:0000313" key="2">
    <source>
        <dbReference type="Proteomes" id="UP000054821"/>
    </source>
</evidence>